<reference evidence="1 2" key="1">
    <citation type="submission" date="2024-09" db="EMBL/GenBank/DDBJ databases">
        <authorList>
            <person name="Sun Q."/>
            <person name="Mori K."/>
        </authorList>
    </citation>
    <scope>NUCLEOTIDE SEQUENCE [LARGE SCALE GENOMIC DNA]</scope>
    <source>
        <strain evidence="1 2">NCAIM B.02340</strain>
    </source>
</reference>
<comment type="caution">
    <text evidence="1">The sequence shown here is derived from an EMBL/GenBank/DDBJ whole genome shotgun (WGS) entry which is preliminary data.</text>
</comment>
<evidence type="ECO:0008006" key="3">
    <source>
        <dbReference type="Google" id="ProtNLM"/>
    </source>
</evidence>
<organism evidence="1 2">
    <name type="scientific">Thermus composti</name>
    <dbReference type="NCBI Taxonomy" id="532059"/>
    <lineage>
        <taxon>Bacteria</taxon>
        <taxon>Thermotogati</taxon>
        <taxon>Deinococcota</taxon>
        <taxon>Deinococci</taxon>
        <taxon>Thermales</taxon>
        <taxon>Thermaceae</taxon>
        <taxon>Thermus</taxon>
    </lineage>
</organism>
<keyword evidence="2" id="KW-1185">Reference proteome</keyword>
<evidence type="ECO:0000313" key="1">
    <source>
        <dbReference type="EMBL" id="MFC0594872.1"/>
    </source>
</evidence>
<name>A0ABV6PYG3_9DEIN</name>
<dbReference type="EMBL" id="JBHLTW010000003">
    <property type="protein sequence ID" value="MFC0594872.1"/>
    <property type="molecule type" value="Genomic_DNA"/>
</dbReference>
<dbReference type="Proteomes" id="UP001589830">
    <property type="component" value="Unassembled WGS sequence"/>
</dbReference>
<gene>
    <name evidence="1" type="ORF">ACFFFP_01540</name>
</gene>
<accession>A0ABV6PYG3</accession>
<evidence type="ECO:0000313" key="2">
    <source>
        <dbReference type="Proteomes" id="UP001589830"/>
    </source>
</evidence>
<protein>
    <recommendedName>
        <fullName evidence="3">DUF1330 domain-containing protein</fullName>
    </recommendedName>
</protein>
<dbReference type="RefSeq" id="WP_188845657.1">
    <property type="nucleotide sequence ID" value="NZ_BMPJ01000002.1"/>
</dbReference>
<proteinExistence type="predicted"/>
<sequence>MRRGKGVEASQVSRDATEPKVAWVVHHFPTTEAASAFASSADLREAMRQSGVVNHQVWLWEEVERFTS</sequence>